<name>A0A1D1Z470_9ARAE</name>
<gene>
    <name evidence="2" type="ORF">g.45846</name>
</gene>
<feature type="region of interest" description="Disordered" evidence="1">
    <location>
        <begin position="1"/>
        <end position="20"/>
    </location>
</feature>
<feature type="compositionally biased region" description="Polar residues" evidence="1">
    <location>
        <begin position="46"/>
        <end position="61"/>
    </location>
</feature>
<feature type="region of interest" description="Disordered" evidence="1">
    <location>
        <begin position="100"/>
        <end position="199"/>
    </location>
</feature>
<dbReference type="EMBL" id="GDJX01006229">
    <property type="protein sequence ID" value="JAT61707.1"/>
    <property type="molecule type" value="Transcribed_RNA"/>
</dbReference>
<proteinExistence type="predicted"/>
<evidence type="ECO:0000313" key="2">
    <source>
        <dbReference type="EMBL" id="JAT61707.1"/>
    </source>
</evidence>
<organism evidence="2">
    <name type="scientific">Anthurium amnicola</name>
    <dbReference type="NCBI Taxonomy" id="1678845"/>
    <lineage>
        <taxon>Eukaryota</taxon>
        <taxon>Viridiplantae</taxon>
        <taxon>Streptophyta</taxon>
        <taxon>Embryophyta</taxon>
        <taxon>Tracheophyta</taxon>
        <taxon>Spermatophyta</taxon>
        <taxon>Magnoliopsida</taxon>
        <taxon>Liliopsida</taxon>
        <taxon>Araceae</taxon>
        <taxon>Pothoideae</taxon>
        <taxon>Potheae</taxon>
        <taxon>Anthurium</taxon>
    </lineage>
</organism>
<feature type="compositionally biased region" description="Polar residues" evidence="1">
    <location>
        <begin position="173"/>
        <end position="182"/>
    </location>
</feature>
<protein>
    <submittedName>
        <fullName evidence="2">Uncharacterized protein</fullName>
    </submittedName>
</protein>
<accession>A0A1D1Z470</accession>
<feature type="compositionally biased region" description="Polar residues" evidence="1">
    <location>
        <begin position="1"/>
        <end position="19"/>
    </location>
</feature>
<feature type="compositionally biased region" description="Basic and acidic residues" evidence="1">
    <location>
        <begin position="100"/>
        <end position="136"/>
    </location>
</feature>
<feature type="region of interest" description="Disordered" evidence="1">
    <location>
        <begin position="32"/>
        <end position="71"/>
    </location>
</feature>
<feature type="compositionally biased region" description="Basic residues" evidence="1">
    <location>
        <begin position="137"/>
        <end position="152"/>
    </location>
</feature>
<dbReference type="AlphaFoldDB" id="A0A1D1Z470"/>
<reference evidence="2" key="1">
    <citation type="submission" date="2015-07" db="EMBL/GenBank/DDBJ databases">
        <title>Transcriptome Assembly of Anthurium amnicola.</title>
        <authorList>
            <person name="Suzuki J."/>
        </authorList>
    </citation>
    <scope>NUCLEOTIDE SEQUENCE</scope>
</reference>
<sequence length="415" mass="47674">MSNMNNFNSSTPDALSSSRAIMGSGHDMEFRRKDGEEEHGDPICLQKNSTTVQGASNTFSDKPQWLPGANNSNDIKRTHLINHNNAGRVMFHIFDELSTKEEKKEENEGKKEEKDEGKKEDKNEGKKEENNEEKKGKKEKKTKKKGKRLRSHGTKDVFKSAPGPANKLDDPRTNQQLQNTPNMREHVLDGKSQKNNSSLVRSIRHNGEQRALGYDSSGQRFVSFPTKSGWNDTSKLRDVGLRELCRNESLDVSSQAEAQYSDQHALNQCVNETKDAILPELHNLPDYICRQLEENNRFGFHQVTNKDSLGFIDAEYTEYLNEVFGITGVQPVFIDHYGLVIWLLDKDGIMYQWNEMERSLRYMGKDLIDGLTNHFIYPGNLCEVMEDTGERIPVEEFKRKMQERAKKIWDSRIIL</sequence>
<feature type="compositionally biased region" description="Basic and acidic residues" evidence="1">
    <location>
        <begin position="183"/>
        <end position="192"/>
    </location>
</feature>
<evidence type="ECO:0000256" key="1">
    <source>
        <dbReference type="SAM" id="MobiDB-lite"/>
    </source>
</evidence>